<gene>
    <name evidence="1" type="ORF">CLTEP_07010</name>
</gene>
<name>A0A151B6M4_9CLOT</name>
<evidence type="ECO:0000313" key="2">
    <source>
        <dbReference type="Proteomes" id="UP000075531"/>
    </source>
</evidence>
<keyword evidence="2" id="KW-1185">Reference proteome</keyword>
<evidence type="ECO:0000313" key="1">
    <source>
        <dbReference type="EMBL" id="KYH35297.1"/>
    </source>
</evidence>
<dbReference type="AlphaFoldDB" id="A0A151B6M4"/>
<sequence>MLKVYHGSSVEVKKPELVKTVFNKDFGLSSSEVQPKFGCTSEEVDKWRQKC</sequence>
<dbReference type="Proteomes" id="UP000075531">
    <property type="component" value="Unassembled WGS sequence"/>
</dbReference>
<comment type="caution">
    <text evidence="1">The sequence shown here is derived from an EMBL/GenBank/DDBJ whole genome shotgun (WGS) entry which is preliminary data.</text>
</comment>
<dbReference type="EMBL" id="LTBA01000004">
    <property type="protein sequence ID" value="KYH35297.1"/>
    <property type="molecule type" value="Genomic_DNA"/>
</dbReference>
<reference evidence="1 2" key="1">
    <citation type="submission" date="2016-02" db="EMBL/GenBank/DDBJ databases">
        <title>Genome sequence of Clostridium tepidiprofundi DSM 19306.</title>
        <authorList>
            <person name="Poehlein A."/>
            <person name="Daniel R."/>
        </authorList>
    </citation>
    <scope>NUCLEOTIDE SEQUENCE [LARGE SCALE GENOMIC DNA]</scope>
    <source>
        <strain evidence="1 2">DSM 19306</strain>
    </source>
</reference>
<accession>A0A151B6M4</accession>
<dbReference type="RefSeq" id="WP_161938347.1">
    <property type="nucleotide sequence ID" value="NZ_LTBA01000004.1"/>
</dbReference>
<dbReference type="STRING" id="1121338.CLTEP_07010"/>
<organism evidence="1 2">
    <name type="scientific">Clostridium tepidiprofundi DSM 19306</name>
    <dbReference type="NCBI Taxonomy" id="1121338"/>
    <lineage>
        <taxon>Bacteria</taxon>
        <taxon>Bacillati</taxon>
        <taxon>Bacillota</taxon>
        <taxon>Clostridia</taxon>
        <taxon>Eubacteriales</taxon>
        <taxon>Clostridiaceae</taxon>
        <taxon>Clostridium</taxon>
    </lineage>
</organism>
<proteinExistence type="predicted"/>
<dbReference type="PATRIC" id="fig|1121338.3.peg.711"/>
<protein>
    <submittedName>
        <fullName evidence="1">Uncharacterized protein</fullName>
    </submittedName>
</protein>